<feature type="transmembrane region" description="Helical" evidence="8">
    <location>
        <begin position="12"/>
        <end position="31"/>
    </location>
</feature>
<feature type="transmembrane region" description="Helical" evidence="8">
    <location>
        <begin position="69"/>
        <end position="98"/>
    </location>
</feature>
<dbReference type="RefSeq" id="XP_052941784.1">
    <property type="nucleotide sequence ID" value="XM_053089243.1"/>
</dbReference>
<evidence type="ECO:0000256" key="1">
    <source>
        <dbReference type="ARBA" id="ARBA00004141"/>
    </source>
</evidence>
<reference evidence="10" key="1">
    <citation type="journal article" date="2022" name="G3 (Bethesda)">
        <title>High quality genome of the basidiomycete yeast Dioszegia hungarica PDD-24b-2 isolated from cloud water.</title>
        <authorList>
            <person name="Jarrige D."/>
            <person name="Haridas S."/>
            <person name="Bleykasten-Grosshans C."/>
            <person name="Joly M."/>
            <person name="Nadalig T."/>
            <person name="Sancelme M."/>
            <person name="Vuilleumier S."/>
            <person name="Grigoriev I.V."/>
            <person name="Amato P."/>
            <person name="Bringel F."/>
        </authorList>
    </citation>
    <scope>NUCLEOTIDE SEQUENCE</scope>
    <source>
        <strain evidence="10">PDD-24b-2</strain>
    </source>
</reference>
<dbReference type="GeneID" id="77728448"/>
<accession>A0AA38LPH1</accession>
<evidence type="ECO:0000256" key="3">
    <source>
        <dbReference type="ARBA" id="ARBA00022448"/>
    </source>
</evidence>
<evidence type="ECO:0000313" key="10">
    <source>
        <dbReference type="EMBL" id="KAI9632007.1"/>
    </source>
</evidence>
<comment type="subcellular location">
    <subcellularLocation>
        <location evidence="1">Membrane</location>
        <topology evidence="1">Multi-pass membrane protein</topology>
    </subcellularLocation>
</comment>
<feature type="transmembrane region" description="Helical" evidence="8">
    <location>
        <begin position="358"/>
        <end position="380"/>
    </location>
</feature>
<keyword evidence="6 8" id="KW-1133">Transmembrane helix</keyword>
<dbReference type="GO" id="GO:0016020">
    <property type="term" value="C:membrane"/>
    <property type="evidence" value="ECO:0007669"/>
    <property type="project" value="UniProtKB-SubCell"/>
</dbReference>
<proteinExistence type="inferred from homology"/>
<feature type="transmembrane region" description="Helical" evidence="8">
    <location>
        <begin position="110"/>
        <end position="130"/>
    </location>
</feature>
<dbReference type="Pfam" id="PF01490">
    <property type="entry name" value="Aa_trans"/>
    <property type="match status" value="1"/>
</dbReference>
<keyword evidence="3" id="KW-0813">Transport</keyword>
<comment type="similarity">
    <text evidence="2">Belongs to the amino acid/polyamine transporter 2 family.</text>
</comment>
<feature type="transmembrane region" description="Helical" evidence="8">
    <location>
        <begin position="142"/>
        <end position="161"/>
    </location>
</feature>
<keyword evidence="4 8" id="KW-0812">Transmembrane</keyword>
<comment type="caution">
    <text evidence="10">The sequence shown here is derived from an EMBL/GenBank/DDBJ whole genome shotgun (WGS) entry which is preliminary data.</text>
</comment>
<feature type="transmembrane region" description="Helical" evidence="8">
    <location>
        <begin position="322"/>
        <end position="346"/>
    </location>
</feature>
<evidence type="ECO:0000256" key="4">
    <source>
        <dbReference type="ARBA" id="ARBA00022692"/>
    </source>
</evidence>
<evidence type="ECO:0000256" key="6">
    <source>
        <dbReference type="ARBA" id="ARBA00022989"/>
    </source>
</evidence>
<dbReference type="PANTHER" id="PTHR22950">
    <property type="entry name" value="AMINO ACID TRANSPORTER"/>
    <property type="match status" value="1"/>
</dbReference>
<dbReference type="GO" id="GO:0005783">
    <property type="term" value="C:endoplasmic reticulum"/>
    <property type="evidence" value="ECO:0007669"/>
    <property type="project" value="TreeGrafter"/>
</dbReference>
<organism evidence="10 11">
    <name type="scientific">Dioszegia hungarica</name>
    <dbReference type="NCBI Taxonomy" id="4972"/>
    <lineage>
        <taxon>Eukaryota</taxon>
        <taxon>Fungi</taxon>
        <taxon>Dikarya</taxon>
        <taxon>Basidiomycota</taxon>
        <taxon>Agaricomycotina</taxon>
        <taxon>Tremellomycetes</taxon>
        <taxon>Tremellales</taxon>
        <taxon>Bulleribasidiaceae</taxon>
        <taxon>Dioszegia</taxon>
    </lineage>
</organism>
<dbReference type="InterPro" id="IPR013057">
    <property type="entry name" value="AA_transpt_TM"/>
</dbReference>
<evidence type="ECO:0000256" key="7">
    <source>
        <dbReference type="ARBA" id="ARBA00023136"/>
    </source>
</evidence>
<protein>
    <submittedName>
        <fullName evidence="10">Transmembrane amino acid transporter protein-domain-containing protein</fullName>
    </submittedName>
</protein>
<dbReference type="PANTHER" id="PTHR22950:SF458">
    <property type="entry name" value="SODIUM-COUPLED NEUTRAL AMINO ACID TRANSPORTER 11-RELATED"/>
    <property type="match status" value="1"/>
</dbReference>
<dbReference type="EMBL" id="JAKWFO010000016">
    <property type="protein sequence ID" value="KAI9632007.1"/>
    <property type="molecule type" value="Genomic_DNA"/>
</dbReference>
<dbReference type="AlphaFoldDB" id="A0AA38LPH1"/>
<evidence type="ECO:0000256" key="5">
    <source>
        <dbReference type="ARBA" id="ARBA00022970"/>
    </source>
</evidence>
<gene>
    <name evidence="10" type="ORF">MKK02DRAFT_35691</name>
</gene>
<feature type="transmembrane region" description="Helical" evidence="8">
    <location>
        <begin position="213"/>
        <end position="239"/>
    </location>
</feature>
<name>A0AA38LPH1_9TREE</name>
<keyword evidence="7 8" id="KW-0472">Membrane</keyword>
<keyword evidence="5" id="KW-0029">Amino-acid transport</keyword>
<evidence type="ECO:0000259" key="9">
    <source>
        <dbReference type="Pfam" id="PF01490"/>
    </source>
</evidence>
<evidence type="ECO:0000256" key="2">
    <source>
        <dbReference type="ARBA" id="ARBA00008066"/>
    </source>
</evidence>
<dbReference type="Proteomes" id="UP001164286">
    <property type="component" value="Unassembled WGS sequence"/>
</dbReference>
<evidence type="ECO:0000313" key="11">
    <source>
        <dbReference type="Proteomes" id="UP001164286"/>
    </source>
</evidence>
<feature type="domain" description="Amino acid transporter transmembrane" evidence="9">
    <location>
        <begin position="9"/>
        <end position="373"/>
    </location>
</feature>
<sequence>MANSIIGILPYAVSQAGFVTGIALLIGLALVTDWTIRLVVLNAKLSGRDSYIEVMHHCFGKWGSASVSFFQFAFAFGGMCAFNVIIGDTIPHVIAVLIPSSVSHPLLSLLVDRRFVILLATLAVSFPLSLHRDIVKLSKSSGFALISMGVIVTAVVLRGVAVEPELRGKASHVFSIVRPGVFSAIGVISFAFVCHHNTMYIYNSMDTPTLDRFYAVTHASTMMSLVACLLMAVTGYVVFTNKTQGNILNNFSPDDIVINIARLCFGANMSTTIPLENYVCREVIEDYFFKDRPFSQRRHVITTALLVFTTMGIAMMTDDLGLVLEIAGGLSATALAFIFPAGAYASLTRGEWYSRQKLPAVACAVFGVVVLVLNCGLTVAKAFEPSKGEEGVIAGD</sequence>
<dbReference type="GO" id="GO:0015179">
    <property type="term" value="F:L-amino acid transmembrane transporter activity"/>
    <property type="evidence" value="ECO:0007669"/>
    <property type="project" value="TreeGrafter"/>
</dbReference>
<keyword evidence="11" id="KW-1185">Reference proteome</keyword>
<feature type="transmembrane region" description="Helical" evidence="8">
    <location>
        <begin position="173"/>
        <end position="193"/>
    </location>
</feature>
<feature type="transmembrane region" description="Helical" evidence="8">
    <location>
        <begin position="299"/>
        <end position="316"/>
    </location>
</feature>
<evidence type="ECO:0000256" key="8">
    <source>
        <dbReference type="SAM" id="Phobius"/>
    </source>
</evidence>